<feature type="chain" id="PRO_5020022166" evidence="1">
    <location>
        <begin position="32"/>
        <end position="94"/>
    </location>
</feature>
<proteinExistence type="predicted"/>
<comment type="caution">
    <text evidence="2">The sequence shown here is derived from an EMBL/GenBank/DDBJ whole genome shotgun (WGS) entry which is preliminary data.</text>
</comment>
<dbReference type="EMBL" id="JXXN02006228">
    <property type="protein sequence ID" value="THD19519.1"/>
    <property type="molecule type" value="Genomic_DNA"/>
</dbReference>
<feature type="non-terminal residue" evidence="2">
    <location>
        <position position="1"/>
    </location>
</feature>
<dbReference type="AlphaFoldDB" id="A0A4E0QWQ4"/>
<organism evidence="2 3">
    <name type="scientific">Fasciola hepatica</name>
    <name type="common">Liver fluke</name>
    <dbReference type="NCBI Taxonomy" id="6192"/>
    <lineage>
        <taxon>Eukaryota</taxon>
        <taxon>Metazoa</taxon>
        <taxon>Spiralia</taxon>
        <taxon>Lophotrochozoa</taxon>
        <taxon>Platyhelminthes</taxon>
        <taxon>Trematoda</taxon>
        <taxon>Digenea</taxon>
        <taxon>Plagiorchiida</taxon>
        <taxon>Echinostomata</taxon>
        <taxon>Echinostomatoidea</taxon>
        <taxon>Fasciolidae</taxon>
        <taxon>Fasciola</taxon>
    </lineage>
</organism>
<dbReference type="Proteomes" id="UP000230066">
    <property type="component" value="Unassembled WGS sequence"/>
</dbReference>
<name>A0A4E0QWQ4_FASHE</name>
<evidence type="ECO:0000313" key="2">
    <source>
        <dbReference type="EMBL" id="THD19519.1"/>
    </source>
</evidence>
<reference evidence="2" key="1">
    <citation type="submission" date="2019-03" db="EMBL/GenBank/DDBJ databases">
        <title>Improved annotation for the trematode Fasciola hepatica.</title>
        <authorList>
            <person name="Choi Y.-J."/>
            <person name="Martin J."/>
            <person name="Mitreva M."/>
        </authorList>
    </citation>
    <scope>NUCLEOTIDE SEQUENCE [LARGE SCALE GENOMIC DNA]</scope>
</reference>
<accession>A0A4E0QWQ4</accession>
<keyword evidence="1" id="KW-0732">Signal</keyword>
<evidence type="ECO:0000313" key="3">
    <source>
        <dbReference type="Proteomes" id="UP000230066"/>
    </source>
</evidence>
<sequence>GPNLSALHQPHRACCLLLAVSLFLSFKVVLGPDMYARSMQLVQSNGDSVCGVNFEQSDVNLFEDSHLIDHGSLSITERYILVDLLYVVNRIPVI</sequence>
<keyword evidence="3" id="KW-1185">Reference proteome</keyword>
<evidence type="ECO:0000256" key="1">
    <source>
        <dbReference type="SAM" id="SignalP"/>
    </source>
</evidence>
<gene>
    <name evidence="2" type="ORF">D915_009485</name>
</gene>
<feature type="signal peptide" evidence="1">
    <location>
        <begin position="1"/>
        <end position="31"/>
    </location>
</feature>
<protein>
    <submittedName>
        <fullName evidence="2">Uncharacterized protein</fullName>
    </submittedName>
</protein>